<evidence type="ECO:0000259" key="3">
    <source>
        <dbReference type="SMART" id="SM00385"/>
    </source>
</evidence>
<dbReference type="STRING" id="5722.A2GBV1"/>
<dbReference type="GO" id="GO:0000307">
    <property type="term" value="C:cyclin-dependent protein kinase holoenzyme complex"/>
    <property type="evidence" value="ECO:0000318"/>
    <property type="project" value="GO_Central"/>
</dbReference>
<dbReference type="Pfam" id="PF00134">
    <property type="entry name" value="Cyclin_N"/>
    <property type="match status" value="1"/>
</dbReference>
<keyword evidence="6" id="KW-1185">Reference proteome</keyword>
<dbReference type="InterPro" id="IPR004367">
    <property type="entry name" value="Cyclin_C-dom"/>
</dbReference>
<dbReference type="RefSeq" id="XP_001298295.1">
    <property type="nucleotide sequence ID" value="XM_001298294.1"/>
</dbReference>
<dbReference type="InterPro" id="IPR036915">
    <property type="entry name" value="Cyclin-like_sf"/>
</dbReference>
<dbReference type="AlphaFoldDB" id="A2GBV1"/>
<dbReference type="SMART" id="SM01332">
    <property type="entry name" value="Cyclin_C"/>
    <property type="match status" value="1"/>
</dbReference>
<dbReference type="PANTHER" id="PTHR10177">
    <property type="entry name" value="CYCLINS"/>
    <property type="match status" value="1"/>
</dbReference>
<dbReference type="CDD" id="cd20537">
    <property type="entry name" value="CYCLIN_CCNO-like_rpt2"/>
    <property type="match status" value="1"/>
</dbReference>
<dbReference type="OMA" id="HICCWIA"/>
<feature type="domain" description="Cyclin-like" evidence="3">
    <location>
        <begin position="92"/>
        <end position="176"/>
    </location>
</feature>
<evidence type="ECO:0000256" key="2">
    <source>
        <dbReference type="RuleBase" id="RU000383"/>
    </source>
</evidence>
<sequence>MKGVRRRPSFSPTPMIMGRRDALRVIDNISQKRGKRRTKVAQTPFKVPIRSIGISYASEILDHLYTRQISPDALSEIFQSGVTAQMRSKLIEWIFATCYKYSVSRNAIFAAVSILDRSLCTLRSDEDKFQLLGATALFISAKMFNSTAFSLQSLVEECAGAYSSQDFLKCEGEMLGAINFDVNIPSVADFLELHESAFGSFKSLQNLMWFLADIHLQFSSFLRFRASTIACAILFVAVHALGEPISQPILSKLVTNEDWKDLYNCIEELTRLVLALIGKTKTSVIERINPDEYRKMKHILDVPSLPPIEEYLLLFPNVDLE</sequence>
<organism evidence="5 6">
    <name type="scientific">Trichomonas vaginalis (strain ATCC PRA-98 / G3)</name>
    <dbReference type="NCBI Taxonomy" id="412133"/>
    <lineage>
        <taxon>Eukaryota</taxon>
        <taxon>Metamonada</taxon>
        <taxon>Parabasalia</taxon>
        <taxon>Trichomonadida</taxon>
        <taxon>Trichomonadidae</taxon>
        <taxon>Trichomonas</taxon>
    </lineage>
</organism>
<evidence type="ECO:0000259" key="4">
    <source>
        <dbReference type="SMART" id="SM01332"/>
    </source>
</evidence>
<dbReference type="InterPro" id="IPR039361">
    <property type="entry name" value="Cyclin"/>
</dbReference>
<name>A2GBV1_TRIV3</name>
<dbReference type="InParanoid" id="A2GBV1"/>
<comment type="similarity">
    <text evidence="2">Belongs to the cyclin family.</text>
</comment>
<evidence type="ECO:0000256" key="1">
    <source>
        <dbReference type="ARBA" id="ARBA00023127"/>
    </source>
</evidence>
<dbReference type="GO" id="GO:0005634">
    <property type="term" value="C:nucleus"/>
    <property type="evidence" value="ECO:0000318"/>
    <property type="project" value="GO_Central"/>
</dbReference>
<keyword evidence="1 2" id="KW-0195">Cyclin</keyword>
<accession>A2GBV1</accession>
<proteinExistence type="inferred from homology"/>
<dbReference type="InterPro" id="IPR013763">
    <property type="entry name" value="Cyclin-like_dom"/>
</dbReference>
<reference evidence="5" key="2">
    <citation type="journal article" date="2007" name="Science">
        <title>Draft genome sequence of the sexually transmitted pathogen Trichomonas vaginalis.</title>
        <authorList>
            <person name="Carlton J.M."/>
            <person name="Hirt R.P."/>
            <person name="Silva J.C."/>
            <person name="Delcher A.L."/>
            <person name="Schatz M."/>
            <person name="Zhao Q."/>
            <person name="Wortman J.R."/>
            <person name="Bidwell S.L."/>
            <person name="Alsmark U.C.M."/>
            <person name="Besteiro S."/>
            <person name="Sicheritz-Ponten T."/>
            <person name="Noel C.J."/>
            <person name="Dacks J.B."/>
            <person name="Foster P.G."/>
            <person name="Simillion C."/>
            <person name="Van de Peer Y."/>
            <person name="Miranda-Saavedra D."/>
            <person name="Barton G.J."/>
            <person name="Westrop G.D."/>
            <person name="Mueller S."/>
            <person name="Dessi D."/>
            <person name="Fiori P.L."/>
            <person name="Ren Q."/>
            <person name="Paulsen I."/>
            <person name="Zhang H."/>
            <person name="Bastida-Corcuera F.D."/>
            <person name="Simoes-Barbosa A."/>
            <person name="Brown M.T."/>
            <person name="Hayes R.D."/>
            <person name="Mukherjee M."/>
            <person name="Okumura C.Y."/>
            <person name="Schneider R."/>
            <person name="Smith A.J."/>
            <person name="Vanacova S."/>
            <person name="Villalvazo M."/>
            <person name="Haas B.J."/>
            <person name="Pertea M."/>
            <person name="Feldblyum T.V."/>
            <person name="Utterback T.R."/>
            <person name="Shu C.L."/>
            <person name="Osoegawa K."/>
            <person name="de Jong P.J."/>
            <person name="Hrdy I."/>
            <person name="Horvathova L."/>
            <person name="Zubacova Z."/>
            <person name="Dolezal P."/>
            <person name="Malik S.B."/>
            <person name="Logsdon J.M. Jr."/>
            <person name="Henze K."/>
            <person name="Gupta A."/>
            <person name="Wang C.C."/>
            <person name="Dunne R.L."/>
            <person name="Upcroft J.A."/>
            <person name="Upcroft P."/>
            <person name="White O."/>
            <person name="Salzberg S.L."/>
            <person name="Tang P."/>
            <person name="Chiu C.-H."/>
            <person name="Lee Y.-S."/>
            <person name="Embley T.M."/>
            <person name="Coombs G.H."/>
            <person name="Mottram J.C."/>
            <person name="Tachezy J."/>
            <person name="Fraser-Liggett C.M."/>
            <person name="Johnson P.J."/>
        </authorList>
    </citation>
    <scope>NUCLEOTIDE SEQUENCE [LARGE SCALE GENOMIC DNA]</scope>
    <source>
        <strain evidence="5">G3</strain>
    </source>
</reference>
<dbReference type="GO" id="GO:0000082">
    <property type="term" value="P:G1/S transition of mitotic cell cycle"/>
    <property type="evidence" value="ECO:0000318"/>
    <property type="project" value="GO_Central"/>
</dbReference>
<dbReference type="FunFam" id="1.10.472.10:FF:000057">
    <property type="entry name" value="Cyclin N-terminal domain containing 2"/>
    <property type="match status" value="1"/>
</dbReference>
<dbReference type="KEGG" id="tva:4743004"/>
<dbReference type="OrthoDB" id="5590282at2759"/>
<dbReference type="SMART" id="SM00385">
    <property type="entry name" value="CYCLIN"/>
    <property type="match status" value="2"/>
</dbReference>
<dbReference type="EMBL" id="DS114968">
    <property type="protein sequence ID" value="EAX85365.1"/>
    <property type="molecule type" value="Genomic_DNA"/>
</dbReference>
<feature type="domain" description="Cyclin C-terminal" evidence="4">
    <location>
        <begin position="185"/>
        <end position="302"/>
    </location>
</feature>
<evidence type="ECO:0000313" key="6">
    <source>
        <dbReference type="Proteomes" id="UP000001542"/>
    </source>
</evidence>
<feature type="domain" description="Cyclin-like" evidence="3">
    <location>
        <begin position="189"/>
        <end position="271"/>
    </location>
</feature>
<dbReference type="VEuPathDB" id="TrichDB:TVAGG3_0404940"/>
<evidence type="ECO:0000313" key="5">
    <source>
        <dbReference type="EMBL" id="EAX85365.1"/>
    </source>
</evidence>
<dbReference type="InterPro" id="IPR006671">
    <property type="entry name" value="Cyclin_N"/>
</dbReference>
<dbReference type="GO" id="GO:0016538">
    <property type="term" value="F:cyclin-dependent protein serine/threonine kinase regulator activity"/>
    <property type="evidence" value="ECO:0000318"/>
    <property type="project" value="GO_Central"/>
</dbReference>
<reference evidence="5" key="1">
    <citation type="submission" date="2006-10" db="EMBL/GenBank/DDBJ databases">
        <authorList>
            <person name="Amadeo P."/>
            <person name="Zhao Q."/>
            <person name="Wortman J."/>
            <person name="Fraser-Liggett C."/>
            <person name="Carlton J."/>
        </authorList>
    </citation>
    <scope>NUCLEOTIDE SEQUENCE</scope>
    <source>
        <strain evidence="5">G3</strain>
    </source>
</reference>
<gene>
    <name evidence="5" type="ORF">TVAG_092850</name>
</gene>
<dbReference type="VEuPathDB" id="TrichDB:TVAG_092850"/>
<dbReference type="Pfam" id="PF02984">
    <property type="entry name" value="Cyclin_C"/>
    <property type="match status" value="1"/>
</dbReference>
<dbReference type="Proteomes" id="UP000001542">
    <property type="component" value="Unassembled WGS sequence"/>
</dbReference>
<dbReference type="Gene3D" id="1.10.472.10">
    <property type="entry name" value="Cyclin-like"/>
    <property type="match status" value="2"/>
</dbReference>
<dbReference type="SUPFAM" id="SSF47954">
    <property type="entry name" value="Cyclin-like"/>
    <property type="match status" value="2"/>
</dbReference>
<protein>
    <submittedName>
        <fullName evidence="5">Cyclin, N-terminal domain containing protein</fullName>
    </submittedName>
</protein>
<dbReference type="SMR" id="A2GBV1"/>
<dbReference type="eggNOG" id="KOG0653">
    <property type="taxonomic scope" value="Eukaryota"/>
</dbReference>
<dbReference type="GO" id="GO:0005737">
    <property type="term" value="C:cytoplasm"/>
    <property type="evidence" value="ECO:0000318"/>
    <property type="project" value="GO_Central"/>
</dbReference>